<evidence type="ECO:0000259" key="1">
    <source>
        <dbReference type="Pfam" id="PF13304"/>
    </source>
</evidence>
<sequence>MRTVYTPNLYWREVPPAKPQLGDVLSLSSNNWDDYSYKTTLNAKIYINNQLISFDFSIKLLIEDVDNTAIKLDELCKDGWDGIFPIPNINYIALPSDIDFYKILISKVGEEKAITLLNELHDAGFSKNVYHNEVSNKLIEHDGFKTSLLRESGANKAFQDGYLIFQDIYAEIRDFQLNILSKDCCVKSIPFKFESSSLLPYDINVIIGPNGIGKSHCLKSLVEYWLQTGMGEPRILERSKHTPFDERPNISKLVLVSYSPFEEFSLDLEKNNLQDKKAYQYFGFRQMRDDGKIGISRNLPALNSSESLLEMISDDEKYKFIENRVNKFNSVDSALKSAISYDYCVLRLSSQDDLSYLGNDVITINNEKYLPAINIMQWAERIDLIINSLLLNDGVIFVKDGNIVRLSSGQRLFVYIAINVVGAMKENSLIVIDEPELFLHPNLEIEFISLLKKVLTPFRSKAILATHSLSITREVPSKCVHIFREEENGLEIVPPPFETFGGNVQRISSYVFGDKSISKPFDEWLDMQLKEVGDPKRLIEMLGEEVNEEMIMKIMSLGKKSHGR</sequence>
<reference evidence="2 3" key="2">
    <citation type="submission" date="2020-06" db="EMBL/GenBank/DDBJ databases">
        <title>Polyphasic characterization of a Rahnella strain isolated from tree sap.</title>
        <authorList>
            <person name="Kim I.S."/>
        </authorList>
    </citation>
    <scope>NUCLEOTIDE SEQUENCE [LARGE SCALE GENOMIC DNA]</scope>
    <source>
        <strain evidence="2 3">SAP-1</strain>
    </source>
</reference>
<feature type="domain" description="ATPase AAA-type core" evidence="1">
    <location>
        <begin position="203"/>
        <end position="471"/>
    </location>
</feature>
<reference evidence="2 3" key="1">
    <citation type="submission" date="2020-01" db="EMBL/GenBank/DDBJ databases">
        <authorList>
            <person name="Lee S.D."/>
        </authorList>
    </citation>
    <scope>NUCLEOTIDE SEQUENCE [LARGE SCALE GENOMIC DNA]</scope>
    <source>
        <strain evidence="2 3">SAP-1</strain>
    </source>
</reference>
<organism evidence="2 3">
    <name type="scientific">Rouxiella aceris</name>
    <dbReference type="NCBI Taxonomy" id="2703884"/>
    <lineage>
        <taxon>Bacteria</taxon>
        <taxon>Pseudomonadati</taxon>
        <taxon>Pseudomonadota</taxon>
        <taxon>Gammaproteobacteria</taxon>
        <taxon>Enterobacterales</taxon>
        <taxon>Yersiniaceae</taxon>
        <taxon>Rouxiella</taxon>
    </lineage>
</organism>
<name>A0A848MNS4_9GAMM</name>
<evidence type="ECO:0000313" key="2">
    <source>
        <dbReference type="EMBL" id="NMP28680.1"/>
    </source>
</evidence>
<dbReference type="AlphaFoldDB" id="A0A848MNS4"/>
<dbReference type="RefSeq" id="WP_169404388.1">
    <property type="nucleotide sequence ID" value="NZ_JAADJU010000009.1"/>
</dbReference>
<dbReference type="Proteomes" id="UP000585363">
    <property type="component" value="Unassembled WGS sequence"/>
</dbReference>
<dbReference type="InterPro" id="IPR003959">
    <property type="entry name" value="ATPase_AAA_core"/>
</dbReference>
<dbReference type="GO" id="GO:0005524">
    <property type="term" value="F:ATP binding"/>
    <property type="evidence" value="ECO:0007669"/>
    <property type="project" value="InterPro"/>
</dbReference>
<dbReference type="GO" id="GO:0016887">
    <property type="term" value="F:ATP hydrolysis activity"/>
    <property type="evidence" value="ECO:0007669"/>
    <property type="project" value="InterPro"/>
</dbReference>
<comment type="caution">
    <text evidence="2">The sequence shown here is derived from an EMBL/GenBank/DDBJ whole genome shotgun (WGS) entry which is preliminary data.</text>
</comment>
<dbReference type="InterPro" id="IPR051396">
    <property type="entry name" value="Bact_Antivir_Def_Nuclease"/>
</dbReference>
<keyword evidence="3" id="KW-1185">Reference proteome</keyword>
<dbReference type="PANTHER" id="PTHR43581:SF4">
    <property type="entry name" value="ATP_GTP PHOSPHATASE"/>
    <property type="match status" value="1"/>
</dbReference>
<protein>
    <submittedName>
        <fullName evidence="2">AAA family ATPase</fullName>
    </submittedName>
</protein>
<accession>A0A848MNS4</accession>
<dbReference type="Pfam" id="PF13304">
    <property type="entry name" value="AAA_21"/>
    <property type="match status" value="1"/>
</dbReference>
<proteinExistence type="predicted"/>
<dbReference type="SUPFAM" id="SSF52540">
    <property type="entry name" value="P-loop containing nucleoside triphosphate hydrolases"/>
    <property type="match status" value="1"/>
</dbReference>
<dbReference type="Gene3D" id="3.40.50.300">
    <property type="entry name" value="P-loop containing nucleotide triphosphate hydrolases"/>
    <property type="match status" value="1"/>
</dbReference>
<dbReference type="EMBL" id="JAADJU010000009">
    <property type="protein sequence ID" value="NMP28680.1"/>
    <property type="molecule type" value="Genomic_DNA"/>
</dbReference>
<gene>
    <name evidence="2" type="ORF">GW590_17605</name>
</gene>
<evidence type="ECO:0000313" key="3">
    <source>
        <dbReference type="Proteomes" id="UP000585363"/>
    </source>
</evidence>
<dbReference type="PANTHER" id="PTHR43581">
    <property type="entry name" value="ATP/GTP PHOSPHATASE"/>
    <property type="match status" value="1"/>
</dbReference>
<dbReference type="InterPro" id="IPR027417">
    <property type="entry name" value="P-loop_NTPase"/>
</dbReference>